<feature type="region of interest" description="Disordered" evidence="1">
    <location>
        <begin position="418"/>
        <end position="461"/>
    </location>
</feature>
<feature type="region of interest" description="Disordered" evidence="1">
    <location>
        <begin position="517"/>
        <end position="538"/>
    </location>
</feature>
<gene>
    <name evidence="2" type="ORF">KIV56_14345</name>
</gene>
<evidence type="ECO:0008006" key="4">
    <source>
        <dbReference type="Google" id="ProtNLM"/>
    </source>
</evidence>
<feature type="region of interest" description="Disordered" evidence="1">
    <location>
        <begin position="347"/>
        <end position="366"/>
    </location>
</feature>
<dbReference type="Pfam" id="PF13641">
    <property type="entry name" value="Glyco_tranf_2_3"/>
    <property type="match status" value="1"/>
</dbReference>
<dbReference type="PANTHER" id="PTHR43685:SF3">
    <property type="entry name" value="SLR2126 PROTEIN"/>
    <property type="match status" value="1"/>
</dbReference>
<feature type="compositionally biased region" description="Basic and acidic residues" evidence="1">
    <location>
        <begin position="425"/>
        <end position="434"/>
    </location>
</feature>
<feature type="compositionally biased region" description="Basic residues" evidence="1">
    <location>
        <begin position="347"/>
        <end position="356"/>
    </location>
</feature>
<dbReference type="Gene3D" id="3.90.550.10">
    <property type="entry name" value="Spore Coat Polysaccharide Biosynthesis Protein SpsA, Chain A"/>
    <property type="match status" value="1"/>
</dbReference>
<evidence type="ECO:0000256" key="1">
    <source>
        <dbReference type="SAM" id="MobiDB-lite"/>
    </source>
</evidence>
<evidence type="ECO:0000313" key="3">
    <source>
        <dbReference type="Proteomes" id="UP001212421"/>
    </source>
</evidence>
<sequence length="538" mass="58583">MSSSPSTADPATRRPRLLAAHGPTHFISADSDLTFGQAIAAAVRVMAPPESDSEMLWLLAQDSAPEPGALEALLGELEIALSVAVAGPKIMDWRAHDYIHDVGLSMTPGGATVTLVESELDQGQHDGMSDVLAVDAGGMLVRHSVWNQLGGFDPGLPSADDALDFCVRVRLSGRRVSVVAAARVASAGDGVAGLSGSSRGRARRKRLRVARAAQLHRRLVYSAGWLIPLHWIALVPFAFFRSVGALLQKEPGAIPGEFSAAFRTAFSGSRVSNARRRLAETRTLGWGSIASLRLTNAEVRRRNILKREAVLVGLGADRPEPALLRERRRLDRPRGSAPRNHHVRLPARRSEHRRRGTAAAVEHPGRTLGERRLRLARPRPRLRRRRGSLRRGARRARLAHVLGPVVLARAALLPRPAARRARRVARGDPADRPRIPPLHRRSAVGARPDLPRSVLGRSPGRDPCAPAAALALLRRLFRRPVVVRLSDRVPALRRGGVLRPLPHARAARRVAALLGRERTRHLPLPSASRCPPSPSRSR</sequence>
<dbReference type="EMBL" id="CP075584">
    <property type="protein sequence ID" value="WBM79501.1"/>
    <property type="molecule type" value="Genomic_DNA"/>
</dbReference>
<organism evidence="2 3">
    <name type="scientific">Cryobacterium breve</name>
    <dbReference type="NCBI Taxonomy" id="1259258"/>
    <lineage>
        <taxon>Bacteria</taxon>
        <taxon>Bacillati</taxon>
        <taxon>Actinomycetota</taxon>
        <taxon>Actinomycetes</taxon>
        <taxon>Micrococcales</taxon>
        <taxon>Microbacteriaceae</taxon>
        <taxon>Cryobacterium</taxon>
    </lineage>
</organism>
<keyword evidence="3" id="KW-1185">Reference proteome</keyword>
<evidence type="ECO:0000313" key="2">
    <source>
        <dbReference type="EMBL" id="WBM79501.1"/>
    </source>
</evidence>
<dbReference type="InterPro" id="IPR050834">
    <property type="entry name" value="Glycosyltransf_2"/>
</dbReference>
<proteinExistence type="predicted"/>
<dbReference type="RefSeq" id="WP_281534083.1">
    <property type="nucleotide sequence ID" value="NZ_CP075584.1"/>
</dbReference>
<dbReference type="InterPro" id="IPR029044">
    <property type="entry name" value="Nucleotide-diphossugar_trans"/>
</dbReference>
<reference evidence="2 3" key="1">
    <citation type="submission" date="2021-05" db="EMBL/GenBank/DDBJ databases">
        <authorList>
            <person name="Kumar R."/>
            <person name="Kumar A."/>
            <person name="Mukhia S."/>
        </authorList>
    </citation>
    <scope>NUCLEOTIDE SEQUENCE [LARGE SCALE GENOMIC DNA]</scope>
    <source>
        <strain evidence="2 3">ERMR7:08</strain>
    </source>
</reference>
<dbReference type="SUPFAM" id="SSF53448">
    <property type="entry name" value="Nucleotide-diphospho-sugar transferases"/>
    <property type="match status" value="1"/>
</dbReference>
<protein>
    <recommendedName>
        <fullName evidence="4">Glycosyltransferase family 2 protein</fullName>
    </recommendedName>
</protein>
<accession>A0ABY7NAG9</accession>
<name>A0ABY7NAG9_9MICO</name>
<dbReference type="PANTHER" id="PTHR43685">
    <property type="entry name" value="GLYCOSYLTRANSFERASE"/>
    <property type="match status" value="1"/>
</dbReference>
<dbReference type="Proteomes" id="UP001212421">
    <property type="component" value="Chromosome"/>
</dbReference>